<dbReference type="GeneID" id="126880484"/>
<name>A0ABM5L5C4_DIAVI</name>
<dbReference type="GeneID" id="126889738"/>
<dbReference type="RefSeq" id="XP_050513583.1">
    <property type="nucleotide sequence ID" value="XM_050657626.1"/>
</dbReference>
<dbReference type="PANTHER" id="PTHR10773:SF19">
    <property type="match status" value="1"/>
</dbReference>
<dbReference type="RefSeq" id="XP_050517634.1">
    <property type="nucleotide sequence ID" value="XM_050661677.1"/>
</dbReference>
<organism evidence="2 3">
    <name type="scientific">Diabrotica virgifera virgifera</name>
    <name type="common">western corn rootworm</name>
    <dbReference type="NCBI Taxonomy" id="50390"/>
    <lineage>
        <taxon>Eukaryota</taxon>
        <taxon>Metazoa</taxon>
        <taxon>Ecdysozoa</taxon>
        <taxon>Arthropoda</taxon>
        <taxon>Hexapoda</taxon>
        <taxon>Insecta</taxon>
        <taxon>Pterygota</taxon>
        <taxon>Neoptera</taxon>
        <taxon>Endopterygota</taxon>
        <taxon>Coleoptera</taxon>
        <taxon>Polyphaga</taxon>
        <taxon>Cucujiformia</taxon>
        <taxon>Chrysomeloidea</taxon>
        <taxon>Chrysomelidae</taxon>
        <taxon>Galerucinae</taxon>
        <taxon>Diabroticina</taxon>
        <taxon>Diabroticites</taxon>
        <taxon>Diabrotica</taxon>
    </lineage>
</organism>
<feature type="compositionally biased region" description="Basic and acidic residues" evidence="1">
    <location>
        <begin position="271"/>
        <end position="299"/>
    </location>
</feature>
<dbReference type="Proteomes" id="UP001652700">
    <property type="component" value="Unplaced"/>
</dbReference>
<keyword evidence="3" id="KW-1185">Reference proteome</keyword>
<evidence type="ECO:0000313" key="2">
    <source>
        <dbReference type="EnsemblMetazoa" id="XP_050517634.1"/>
    </source>
</evidence>
<accession>A0ABM5L5C4</accession>
<feature type="region of interest" description="Disordered" evidence="1">
    <location>
        <begin position="252"/>
        <end position="299"/>
    </location>
</feature>
<feature type="region of interest" description="Disordered" evidence="1">
    <location>
        <begin position="168"/>
        <end position="197"/>
    </location>
</feature>
<dbReference type="PANTHER" id="PTHR10773">
    <property type="entry name" value="DNA-DIRECTED RNA POLYMERASES I, II, AND III SUBUNIT RPABC2"/>
    <property type="match status" value="1"/>
</dbReference>
<evidence type="ECO:0000256" key="1">
    <source>
        <dbReference type="SAM" id="MobiDB-lite"/>
    </source>
</evidence>
<dbReference type="EnsemblMetazoa" id="XM_050644357.1">
    <property type="protein sequence ID" value="XP_050500314.1"/>
    <property type="gene ID" value="LOC126880484"/>
</dbReference>
<dbReference type="GeneID" id="126889372"/>
<sequence>MSTSRGRQMVTNARNDVIVHVLNNNIKDTIKCAIKTNNEEATVLENTDADELGPTLLSLEQEVAAANLLLLGESAVTNETFSTDINNVTDGLPKESDFEKVSNWLRNIDNERLDCDAILETVSNEISTNELSRDKTHLEELRNDVALNHEGILNEVMSSSSSVIADQIDESWLPENENKSDYSTSSEEGKQQEGEDLDCEAILETVSNEISTNELSRDKTHLEELRNDVALNHEGILNEVMSSSSSVIADQIDESWLPENENKSDYSTSSEEGKQQEGEEPVARADNDGNNENKKARKKIADINEWHDIKNKRLRQHGKKYIGWTRIGKTAKRGTPRNEKQMGPVCLSSVCKKSTVRQCQDLNEEDRKELFNNFWNNLTWDQKKIYIASLVCKKEKNRNTKKETEESRRKNTLTYTLKTLDGKILTVCKKLFLSTFALTEHYVFNCLTSETKHGMIAATEVNNERRREKRKIAEIQKETQCNKSSNSAKDVLRNFLDSLPKLPAHYCRKSTSKLYIEPIFGDNMSKVYQEYSRMCREQNKELKPVSRYTFDLIVKEKHISFHIPKKDRCDTCCSYETNNLDENVYKKHINNKEKARQEKENDKQAGHVKQCIVLTQDLQAVKVCPMLNASALYYKTKLCCHNFTIFNVNTHHVRCYWFRETEADLSANTFATCITDYLLDLCPVNIPIIIWSDGCTYQNRNATLSNALLSFSVENNVITYQKYLERGHTQMEADSVHAQIEKTVKYKSIYLPSDYIRLTKESRKQTPYQTKEVTYDFIKNFSETLVYPSIRPGRKVNDPTVTDIKVIKYTPDGIIQVKLDYCGEFIDLPTRKPRSAKTNVSQLGQFKPLRNAPIKITNTKYNHLQQLKSVIPKDCHGFYDTLPHESKQKN</sequence>
<reference evidence="2" key="1">
    <citation type="submission" date="2025-05" db="UniProtKB">
        <authorList>
            <consortium name="EnsemblMetazoa"/>
        </authorList>
    </citation>
    <scope>IDENTIFICATION</scope>
</reference>
<protein>
    <submittedName>
        <fullName evidence="2">Uncharacterized protein</fullName>
    </submittedName>
</protein>
<dbReference type="RefSeq" id="XP_050500314.1">
    <property type="nucleotide sequence ID" value="XM_050644357.1"/>
</dbReference>
<evidence type="ECO:0000313" key="3">
    <source>
        <dbReference type="Proteomes" id="UP001652700"/>
    </source>
</evidence>
<dbReference type="RefSeq" id="XP_050514244.1">
    <property type="nucleotide sequence ID" value="XM_050658287.1"/>
</dbReference>
<dbReference type="EnsemblMetazoa" id="XM_050658287.1">
    <property type="protein sequence ID" value="XP_050514244.1"/>
    <property type="gene ID" value="LOC126889738"/>
</dbReference>
<dbReference type="EnsemblMetazoa" id="XM_050661677.1">
    <property type="protein sequence ID" value="XP_050517634.1"/>
    <property type="gene ID" value="LOC126892195"/>
</dbReference>
<proteinExistence type="predicted"/>
<dbReference type="EnsemblMetazoa" id="XM_050657626.1">
    <property type="protein sequence ID" value="XP_050513583.1"/>
    <property type="gene ID" value="LOC126889372"/>
</dbReference>
<dbReference type="GeneID" id="126892195"/>